<proteinExistence type="inferred from homology"/>
<dbReference type="InterPro" id="IPR036365">
    <property type="entry name" value="PGBD-like_sf"/>
</dbReference>
<name>A0A5B8URR2_9SPHI</name>
<evidence type="ECO:0000313" key="6">
    <source>
        <dbReference type="Proteomes" id="UP000321479"/>
    </source>
</evidence>
<keyword evidence="2" id="KW-0378">Hydrolase</keyword>
<organism evidence="5 6">
    <name type="scientific">Mucilaginibacter ginsenosidivorans</name>
    <dbReference type="NCBI Taxonomy" id="398053"/>
    <lineage>
        <taxon>Bacteria</taxon>
        <taxon>Pseudomonadati</taxon>
        <taxon>Bacteroidota</taxon>
        <taxon>Sphingobacteriia</taxon>
        <taxon>Sphingobacteriales</taxon>
        <taxon>Sphingobacteriaceae</taxon>
        <taxon>Mucilaginibacter</taxon>
    </lineage>
</organism>
<evidence type="ECO:0000256" key="1">
    <source>
        <dbReference type="ARBA" id="ARBA00010646"/>
    </source>
</evidence>
<protein>
    <submittedName>
        <fullName evidence="5">Lysozyme</fullName>
    </submittedName>
</protein>
<dbReference type="SMART" id="SM00641">
    <property type="entry name" value="Glyco_25"/>
    <property type="match status" value="1"/>
</dbReference>
<dbReference type="PANTHER" id="PTHR34135">
    <property type="entry name" value="LYSOZYME"/>
    <property type="match status" value="1"/>
</dbReference>
<dbReference type="InterPro" id="IPR002477">
    <property type="entry name" value="Peptidoglycan-bd-like"/>
</dbReference>
<gene>
    <name evidence="5" type="ORF">FRZ54_03890</name>
</gene>
<dbReference type="Pfam" id="PF01471">
    <property type="entry name" value="PG_binding_1"/>
    <property type="match status" value="1"/>
</dbReference>
<dbReference type="AlphaFoldDB" id="A0A5B8URR2"/>
<dbReference type="InterPro" id="IPR017853">
    <property type="entry name" value="GH"/>
</dbReference>
<accession>A0A5B8URR2</accession>
<evidence type="ECO:0000256" key="3">
    <source>
        <dbReference type="ARBA" id="ARBA00023295"/>
    </source>
</evidence>
<dbReference type="InterPro" id="IPR002053">
    <property type="entry name" value="Glyco_hydro_25"/>
</dbReference>
<dbReference type="RefSeq" id="WP_147030337.1">
    <property type="nucleotide sequence ID" value="NZ_CP042436.1"/>
</dbReference>
<dbReference type="EMBL" id="CP042436">
    <property type="protein sequence ID" value="QEC61760.1"/>
    <property type="molecule type" value="Genomic_DNA"/>
</dbReference>
<dbReference type="InterPro" id="IPR036366">
    <property type="entry name" value="PGBDSf"/>
</dbReference>
<feature type="domain" description="Peptidoglycan binding-like" evidence="4">
    <location>
        <begin position="10"/>
        <end position="64"/>
    </location>
</feature>
<dbReference type="GO" id="GO:0016998">
    <property type="term" value="P:cell wall macromolecule catabolic process"/>
    <property type="evidence" value="ECO:0007669"/>
    <property type="project" value="InterPro"/>
</dbReference>
<dbReference type="GO" id="GO:0016052">
    <property type="term" value="P:carbohydrate catabolic process"/>
    <property type="evidence" value="ECO:0007669"/>
    <property type="project" value="TreeGrafter"/>
</dbReference>
<evidence type="ECO:0000313" key="5">
    <source>
        <dbReference type="EMBL" id="QEC61760.1"/>
    </source>
</evidence>
<evidence type="ECO:0000259" key="4">
    <source>
        <dbReference type="Pfam" id="PF01471"/>
    </source>
</evidence>
<dbReference type="SUPFAM" id="SSF47090">
    <property type="entry name" value="PGBD-like"/>
    <property type="match status" value="1"/>
</dbReference>
<dbReference type="GO" id="GO:0003796">
    <property type="term" value="F:lysozyme activity"/>
    <property type="evidence" value="ECO:0007669"/>
    <property type="project" value="InterPro"/>
</dbReference>
<keyword evidence="6" id="KW-1185">Reference proteome</keyword>
<dbReference type="GO" id="GO:0009253">
    <property type="term" value="P:peptidoglycan catabolic process"/>
    <property type="evidence" value="ECO:0007669"/>
    <property type="project" value="InterPro"/>
</dbReference>
<evidence type="ECO:0000256" key="2">
    <source>
        <dbReference type="ARBA" id="ARBA00022801"/>
    </source>
</evidence>
<dbReference type="Pfam" id="PF01183">
    <property type="entry name" value="Glyco_hydro_25"/>
    <property type="match status" value="1"/>
</dbReference>
<dbReference type="InterPro" id="IPR018077">
    <property type="entry name" value="Glyco_hydro_fam25_subgr"/>
</dbReference>
<comment type="similarity">
    <text evidence="1">Belongs to the glycosyl hydrolase 25 family.</text>
</comment>
<dbReference type="OrthoDB" id="9812621at2"/>
<dbReference type="Gene3D" id="1.10.101.10">
    <property type="entry name" value="PGBD-like superfamily/PGBD"/>
    <property type="match status" value="1"/>
</dbReference>
<sequence length="276" mass="30279">MSTLSVGSVGAEVQLLQRDLSFLGYNVTIDGDFGNGTKAIVTQFQTDHELSADGVVGPNTWTALDNLVPQGLDISHHNGSINWAGLSPHIQFVYCKASQGATFTDPMFQSYIGALKQKQLIYGAYHFLTFQDSAESQVDNFLNCGLDFSAPGTLPPALDIEEQVPDSLNPYILQNRGACVQLISDWLQLVQTRTGRTPVIYSYKSFWKEYLGNPATFGNNPLWIASYQVNQPGLPPGWNDYAIWQYYGAEDESAGQRDQNLIKGGMGALKKLALIG</sequence>
<dbReference type="KEGG" id="mgin:FRZ54_03890"/>
<dbReference type="Gene3D" id="3.20.20.80">
    <property type="entry name" value="Glycosidases"/>
    <property type="match status" value="1"/>
</dbReference>
<dbReference type="SUPFAM" id="SSF51445">
    <property type="entry name" value="(Trans)glycosidases"/>
    <property type="match status" value="1"/>
</dbReference>
<dbReference type="PROSITE" id="PS51904">
    <property type="entry name" value="GLYCOSYL_HYDROL_F25_2"/>
    <property type="match status" value="1"/>
</dbReference>
<dbReference type="Proteomes" id="UP000321479">
    <property type="component" value="Chromosome"/>
</dbReference>
<keyword evidence="3" id="KW-0326">Glycosidase</keyword>
<reference evidence="5 6" key="1">
    <citation type="journal article" date="2017" name="Curr. Microbiol.">
        <title>Mucilaginibacter ginsenosidivorans sp. nov., Isolated from Soil of Ginseng Field.</title>
        <authorList>
            <person name="Kim M.M."/>
            <person name="Siddiqi M.Z."/>
            <person name="Im W.T."/>
        </authorList>
    </citation>
    <scope>NUCLEOTIDE SEQUENCE [LARGE SCALE GENOMIC DNA]</scope>
    <source>
        <strain evidence="5 6">Gsoil 3017</strain>
    </source>
</reference>
<dbReference type="PANTHER" id="PTHR34135:SF2">
    <property type="entry name" value="LYSOZYME"/>
    <property type="match status" value="1"/>
</dbReference>